<dbReference type="WBParaSite" id="jg11978">
    <property type="protein sequence ID" value="jg11978"/>
    <property type="gene ID" value="jg11978"/>
</dbReference>
<name>A0A915CTI3_9BILA</name>
<sequence length="96" mass="10728">MGFDISRAPLVICVNKIGVQPPGWEQEDTCVLDDDCSITCVRKSKGGSLEMESIEDMLSIAVRSARNLDKALTQRLLQERNVKESNPFLSLKTFLQ</sequence>
<keyword evidence="1" id="KW-1185">Reference proteome</keyword>
<dbReference type="Proteomes" id="UP000887574">
    <property type="component" value="Unplaced"/>
</dbReference>
<dbReference type="AlphaFoldDB" id="A0A915CTI3"/>
<dbReference type="InterPro" id="IPR036345">
    <property type="entry name" value="ExoRNase_PH_dom2_sf"/>
</dbReference>
<dbReference type="SUPFAM" id="SSF55666">
    <property type="entry name" value="Ribonuclease PH domain 2-like"/>
    <property type="match status" value="1"/>
</dbReference>
<dbReference type="InterPro" id="IPR027408">
    <property type="entry name" value="PNPase/RNase_PH_dom_sf"/>
</dbReference>
<evidence type="ECO:0000313" key="1">
    <source>
        <dbReference type="Proteomes" id="UP000887574"/>
    </source>
</evidence>
<dbReference type="Gene3D" id="3.30.230.70">
    <property type="entry name" value="GHMP Kinase, N-terminal domain"/>
    <property type="match status" value="1"/>
</dbReference>
<organism evidence="1 2">
    <name type="scientific">Ditylenchus dipsaci</name>
    <dbReference type="NCBI Taxonomy" id="166011"/>
    <lineage>
        <taxon>Eukaryota</taxon>
        <taxon>Metazoa</taxon>
        <taxon>Ecdysozoa</taxon>
        <taxon>Nematoda</taxon>
        <taxon>Chromadorea</taxon>
        <taxon>Rhabditida</taxon>
        <taxon>Tylenchina</taxon>
        <taxon>Tylenchomorpha</taxon>
        <taxon>Sphaerularioidea</taxon>
        <taxon>Anguinidae</taxon>
        <taxon>Anguininae</taxon>
        <taxon>Ditylenchus</taxon>
    </lineage>
</organism>
<protein>
    <submittedName>
        <fullName evidence="2">Uncharacterized protein</fullName>
    </submittedName>
</protein>
<reference evidence="2" key="1">
    <citation type="submission" date="2022-11" db="UniProtKB">
        <authorList>
            <consortium name="WormBaseParasite"/>
        </authorList>
    </citation>
    <scope>IDENTIFICATION</scope>
</reference>
<proteinExistence type="predicted"/>
<accession>A0A915CTI3</accession>
<evidence type="ECO:0000313" key="2">
    <source>
        <dbReference type="WBParaSite" id="jg11978"/>
    </source>
</evidence>